<sequence length="63" mass="7266">MTTRAQELLDASMELTLRPQKDDRKKLIAFIINEVAARLCTDWAEGQMPQDVLYEIADEVEEL</sequence>
<dbReference type="RefSeq" id="YP_010670082.1">
    <property type="nucleotide sequence ID" value="NC_070963.1"/>
</dbReference>
<accession>A0A879R1K3</accession>
<dbReference type="GeneID" id="77946277"/>
<dbReference type="KEGG" id="vg:77946277"/>
<dbReference type="Proteomes" id="UP000664915">
    <property type="component" value="Segment"/>
</dbReference>
<organism evidence="1 2">
    <name type="scientific">Synechococcus phage S-SRM01</name>
    <dbReference type="NCBI Taxonomy" id="2781608"/>
    <lineage>
        <taxon>Viruses</taxon>
        <taxon>Duplodnaviria</taxon>
        <taxon>Heunggongvirae</taxon>
        <taxon>Uroviricota</taxon>
        <taxon>Caudoviricetes</taxon>
        <taxon>Pantevenvirales</taxon>
        <taxon>Kyanoviridae</taxon>
        <taxon>Serangoonvirus</taxon>
        <taxon>Serangoonvirus essarone</taxon>
    </lineage>
</organism>
<dbReference type="EMBL" id="MW015081">
    <property type="protein sequence ID" value="QPX48072.1"/>
    <property type="molecule type" value="Genomic_DNA"/>
</dbReference>
<evidence type="ECO:0000313" key="2">
    <source>
        <dbReference type="Proteomes" id="UP000664915"/>
    </source>
</evidence>
<protein>
    <submittedName>
        <fullName evidence="1">Uncharacterized protein</fullName>
    </submittedName>
</protein>
<proteinExistence type="predicted"/>
<reference evidence="1" key="1">
    <citation type="submission" date="2020-09" db="EMBL/GenBank/DDBJ databases">
        <authorList>
            <person name="Zhang D."/>
            <person name="Hatherill J.R."/>
            <person name="Ramirez J.F."/>
            <person name="Edinger B."/>
            <person name="Balarin R."/>
            <person name="Sullivan A."/>
            <person name="Humpal K.M."/>
            <person name="Guseva A."/>
            <person name="Butela K.A."/>
            <person name="Garlena R.A."/>
            <person name="Russell D.A."/>
            <person name="Pope W.H."/>
            <person name="Jacobs-Sera D."/>
            <person name="Hatfull G.F."/>
        </authorList>
    </citation>
    <scope>NUCLEOTIDE SEQUENCE</scope>
</reference>
<evidence type="ECO:0000313" key="1">
    <source>
        <dbReference type="EMBL" id="QPX48072.1"/>
    </source>
</evidence>
<name>A0A879R1K3_9CAUD</name>
<keyword evidence="2" id="KW-1185">Reference proteome</keyword>